<sequence>MSATLIDGKAFAAGLRTRIATEVAAMKAQGITPGLAVVLVGEDPASQVYVRSKGKQTLEVGMNSYEHKLPAETPEADLLALIERLNADPAVNGILVQLPLPAHMDEEAVINAILPEKDVDGFTVLNVGRLATGQKAMVPCTPLGCLMMLREHLGSLSGKNAVVIGRSNIVGKPMAQLLLRDSATVTIAHSRTQDLPGLCRTADILVAAVGRANFVKGDWVKPGATVIDVGINRTDDGLVGDVDFAEAEQVAGAITPVPGGVGPMTIACLLANTLTATARANGLPDPEGLTP</sequence>
<dbReference type="OrthoDB" id="9803580at2"/>
<evidence type="ECO:0000313" key="15">
    <source>
        <dbReference type="EMBL" id="AUH64682.1"/>
    </source>
</evidence>
<dbReference type="GO" id="GO:0009086">
    <property type="term" value="P:methionine biosynthetic process"/>
    <property type="evidence" value="ECO:0007669"/>
    <property type="project" value="UniProtKB-KW"/>
</dbReference>
<keyword evidence="4 12" id="KW-0028">Amino-acid biosynthesis</keyword>
<dbReference type="PRINTS" id="PR00085">
    <property type="entry name" value="THFDHDRGNASE"/>
</dbReference>
<dbReference type="KEGG" id="pzh:CX676_11325"/>
<comment type="catalytic activity">
    <reaction evidence="12">
        <text>(6R)-5,10-methenyltetrahydrofolate + H2O = (6R)-10-formyltetrahydrofolate + H(+)</text>
        <dbReference type="Rhea" id="RHEA:23700"/>
        <dbReference type="ChEBI" id="CHEBI:15377"/>
        <dbReference type="ChEBI" id="CHEBI:15378"/>
        <dbReference type="ChEBI" id="CHEBI:57455"/>
        <dbReference type="ChEBI" id="CHEBI:195366"/>
        <dbReference type="EC" id="3.5.4.9"/>
    </reaction>
</comment>
<keyword evidence="5 12" id="KW-0658">Purine biosynthesis</keyword>
<keyword evidence="6 12" id="KW-0378">Hydrolase</keyword>
<dbReference type="GO" id="GO:0000105">
    <property type="term" value="P:L-histidine biosynthetic process"/>
    <property type="evidence" value="ECO:0007669"/>
    <property type="project" value="UniProtKB-KW"/>
</dbReference>
<keyword evidence="3 12" id="KW-0554">One-carbon metabolism</keyword>
<dbReference type="InterPro" id="IPR020631">
    <property type="entry name" value="THF_DH/CycHdrlase_NAD-bd_dom"/>
</dbReference>
<dbReference type="InterPro" id="IPR036291">
    <property type="entry name" value="NAD(P)-bd_dom_sf"/>
</dbReference>
<protein>
    <recommendedName>
        <fullName evidence="12">Bifunctional protein FolD</fullName>
    </recommendedName>
    <domain>
        <recommendedName>
            <fullName evidence="12">Methylenetetrahydrofolate dehydrogenase</fullName>
            <ecNumber evidence="12">1.5.1.5</ecNumber>
        </recommendedName>
    </domain>
    <domain>
        <recommendedName>
            <fullName evidence="12">Methenyltetrahydrofolate cyclohydrolase</fullName>
            <ecNumber evidence="12">3.5.4.9</ecNumber>
        </recommendedName>
    </domain>
</protein>
<comment type="subunit">
    <text evidence="2 12">Homodimer.</text>
</comment>
<evidence type="ECO:0000256" key="3">
    <source>
        <dbReference type="ARBA" id="ARBA00022563"/>
    </source>
</evidence>
<dbReference type="Gene3D" id="3.40.50.720">
    <property type="entry name" value="NAD(P)-binding Rossmann-like Domain"/>
    <property type="match status" value="1"/>
</dbReference>
<comment type="function">
    <text evidence="12">Catalyzes the oxidation of 5,10-methylenetetrahydrofolate to 5,10-methenyltetrahydrofolate and then the hydrolysis of 5,10-methenyltetrahydrofolate to 10-formyltetrahydrofolate.</text>
</comment>
<accession>A0A2H5EZG5</accession>
<dbReference type="FunFam" id="3.40.50.720:FF:000094">
    <property type="entry name" value="Bifunctional protein FolD"/>
    <property type="match status" value="1"/>
</dbReference>
<keyword evidence="10 12" id="KW-0486">Methionine biosynthesis</keyword>
<organism evidence="15 16">
    <name type="scientific">Paracoccus zhejiangensis</name>
    <dbReference type="NCBI Taxonomy" id="1077935"/>
    <lineage>
        <taxon>Bacteria</taxon>
        <taxon>Pseudomonadati</taxon>
        <taxon>Pseudomonadota</taxon>
        <taxon>Alphaproteobacteria</taxon>
        <taxon>Rhodobacterales</taxon>
        <taxon>Paracoccaceae</taxon>
        <taxon>Paracoccus</taxon>
    </lineage>
</organism>
<evidence type="ECO:0000256" key="10">
    <source>
        <dbReference type="ARBA" id="ARBA00023167"/>
    </source>
</evidence>
<dbReference type="PANTHER" id="PTHR48099:SF5">
    <property type="entry name" value="C-1-TETRAHYDROFOLATE SYNTHASE, CYTOPLASMIC"/>
    <property type="match status" value="1"/>
</dbReference>
<dbReference type="InterPro" id="IPR020867">
    <property type="entry name" value="THF_DH/CycHdrlase_CS"/>
</dbReference>
<comment type="catalytic activity">
    <reaction evidence="12">
        <text>(6R)-5,10-methylene-5,6,7,8-tetrahydrofolate + NADP(+) = (6R)-5,10-methenyltetrahydrofolate + NADPH</text>
        <dbReference type="Rhea" id="RHEA:22812"/>
        <dbReference type="ChEBI" id="CHEBI:15636"/>
        <dbReference type="ChEBI" id="CHEBI:57455"/>
        <dbReference type="ChEBI" id="CHEBI:57783"/>
        <dbReference type="ChEBI" id="CHEBI:58349"/>
        <dbReference type="EC" id="1.5.1.5"/>
    </reaction>
</comment>
<keyword evidence="16" id="KW-1185">Reference proteome</keyword>
<dbReference type="InterPro" id="IPR046346">
    <property type="entry name" value="Aminoacid_DH-like_N_sf"/>
</dbReference>
<reference evidence="15 16" key="1">
    <citation type="journal article" date="2013" name="Antonie Van Leeuwenhoek">
        <title>Paracoccus zhejiangensis sp. nov., isolated from activated sludge in wastewater-treatment system.</title>
        <authorList>
            <person name="Wu Z.G."/>
            <person name="Zhang D.F."/>
            <person name="Liu Y.L."/>
            <person name="Wang F."/>
            <person name="Jiang X."/>
            <person name="Li C."/>
            <person name="Li S.P."/>
            <person name="Hong Q."/>
            <person name="Li W.J."/>
        </authorList>
    </citation>
    <scope>NUCLEOTIDE SEQUENCE [LARGE SCALE GENOMIC DNA]</scope>
    <source>
        <strain evidence="15 16">J6</strain>
    </source>
</reference>
<name>A0A2H5EZG5_9RHOB</name>
<dbReference type="NCBIfam" id="NF010783">
    <property type="entry name" value="PRK14186.1"/>
    <property type="match status" value="1"/>
</dbReference>
<evidence type="ECO:0000256" key="12">
    <source>
        <dbReference type="HAMAP-Rule" id="MF_01576"/>
    </source>
</evidence>
<keyword evidence="9 12" id="KW-0368">Histidine biosynthesis</keyword>
<proteinExistence type="inferred from homology"/>
<evidence type="ECO:0000256" key="6">
    <source>
        <dbReference type="ARBA" id="ARBA00022801"/>
    </source>
</evidence>
<evidence type="ECO:0000259" key="14">
    <source>
        <dbReference type="Pfam" id="PF02882"/>
    </source>
</evidence>
<keyword evidence="8 12" id="KW-0560">Oxidoreductase</keyword>
<evidence type="ECO:0000256" key="2">
    <source>
        <dbReference type="ARBA" id="ARBA00011738"/>
    </source>
</evidence>
<dbReference type="SUPFAM" id="SSF53223">
    <property type="entry name" value="Aminoacid dehydrogenase-like, N-terminal domain"/>
    <property type="match status" value="1"/>
</dbReference>
<comment type="caution">
    <text evidence="12">Lacks conserved residue(s) required for the propagation of feature annotation.</text>
</comment>
<dbReference type="InterPro" id="IPR000672">
    <property type="entry name" value="THF_DH/CycHdrlase"/>
</dbReference>
<gene>
    <name evidence="12" type="primary">folD</name>
    <name evidence="15" type="ORF">CX676_11325</name>
</gene>
<dbReference type="EMBL" id="CP025430">
    <property type="protein sequence ID" value="AUH64682.1"/>
    <property type="molecule type" value="Genomic_DNA"/>
</dbReference>
<dbReference type="UniPathway" id="UPA00193"/>
<dbReference type="PROSITE" id="PS00767">
    <property type="entry name" value="THF_DHG_CYH_2"/>
    <property type="match status" value="1"/>
</dbReference>
<dbReference type="NCBIfam" id="NF008058">
    <property type="entry name" value="PRK10792.1"/>
    <property type="match status" value="1"/>
</dbReference>
<dbReference type="RefSeq" id="WP_101752711.1">
    <property type="nucleotide sequence ID" value="NZ_CP025430.1"/>
</dbReference>
<feature type="domain" description="Tetrahydrofolate dehydrogenase/cyclohydrolase NAD(P)-binding" evidence="14">
    <location>
        <begin position="139"/>
        <end position="279"/>
    </location>
</feature>
<dbReference type="PROSITE" id="PS00766">
    <property type="entry name" value="THF_DHG_CYH_1"/>
    <property type="match status" value="1"/>
</dbReference>
<dbReference type="InterPro" id="IPR020630">
    <property type="entry name" value="THF_DH/CycHdrlase_cat_dom"/>
</dbReference>
<evidence type="ECO:0000256" key="11">
    <source>
        <dbReference type="ARBA" id="ARBA00023268"/>
    </source>
</evidence>
<evidence type="ECO:0000313" key="16">
    <source>
        <dbReference type="Proteomes" id="UP000234530"/>
    </source>
</evidence>
<feature type="binding site" evidence="12">
    <location>
        <position position="231"/>
    </location>
    <ligand>
        <name>NADP(+)</name>
        <dbReference type="ChEBI" id="CHEBI:58349"/>
    </ligand>
</feature>
<dbReference type="SUPFAM" id="SSF51735">
    <property type="entry name" value="NAD(P)-binding Rossmann-fold domains"/>
    <property type="match status" value="1"/>
</dbReference>
<dbReference type="Proteomes" id="UP000234530">
    <property type="component" value="Chromosome"/>
</dbReference>
<dbReference type="GO" id="GO:0005829">
    <property type="term" value="C:cytosol"/>
    <property type="evidence" value="ECO:0007669"/>
    <property type="project" value="TreeGrafter"/>
</dbReference>
<comment type="pathway">
    <text evidence="1 12">One-carbon metabolism; tetrahydrofolate interconversion.</text>
</comment>
<evidence type="ECO:0000256" key="5">
    <source>
        <dbReference type="ARBA" id="ARBA00022755"/>
    </source>
</evidence>
<dbReference type="Pfam" id="PF00763">
    <property type="entry name" value="THF_DHG_CYH"/>
    <property type="match status" value="1"/>
</dbReference>
<dbReference type="NCBIfam" id="NF010785">
    <property type="entry name" value="PRK14188.1"/>
    <property type="match status" value="1"/>
</dbReference>
<dbReference type="GO" id="GO:0035999">
    <property type="term" value="P:tetrahydrofolate interconversion"/>
    <property type="evidence" value="ECO:0007669"/>
    <property type="project" value="UniProtKB-UniRule"/>
</dbReference>
<dbReference type="GO" id="GO:0006164">
    <property type="term" value="P:purine nucleotide biosynthetic process"/>
    <property type="evidence" value="ECO:0007669"/>
    <property type="project" value="UniProtKB-KW"/>
</dbReference>
<evidence type="ECO:0000256" key="1">
    <source>
        <dbReference type="ARBA" id="ARBA00004777"/>
    </source>
</evidence>
<feature type="domain" description="Tetrahydrofolate dehydrogenase/cyclohydrolase catalytic" evidence="13">
    <location>
        <begin position="6"/>
        <end position="120"/>
    </location>
</feature>
<dbReference type="HAMAP" id="MF_01576">
    <property type="entry name" value="THF_DHG_CYH"/>
    <property type="match status" value="1"/>
</dbReference>
<feature type="binding site" evidence="12">
    <location>
        <begin position="165"/>
        <end position="167"/>
    </location>
    <ligand>
        <name>NADP(+)</name>
        <dbReference type="ChEBI" id="CHEBI:58349"/>
    </ligand>
</feature>
<dbReference type="GO" id="GO:0004488">
    <property type="term" value="F:methylenetetrahydrofolate dehydrogenase (NADP+) activity"/>
    <property type="evidence" value="ECO:0007669"/>
    <property type="project" value="UniProtKB-UniRule"/>
</dbReference>
<dbReference type="FunFam" id="3.40.50.10860:FF:000005">
    <property type="entry name" value="C-1-tetrahydrofolate synthase, cytoplasmic, putative"/>
    <property type="match status" value="1"/>
</dbReference>
<dbReference type="PANTHER" id="PTHR48099">
    <property type="entry name" value="C-1-TETRAHYDROFOLATE SYNTHASE, CYTOPLASMIC-RELATED"/>
    <property type="match status" value="1"/>
</dbReference>
<keyword evidence="11 12" id="KW-0511">Multifunctional enzyme</keyword>
<evidence type="ECO:0000256" key="4">
    <source>
        <dbReference type="ARBA" id="ARBA00022605"/>
    </source>
</evidence>
<evidence type="ECO:0000256" key="7">
    <source>
        <dbReference type="ARBA" id="ARBA00022857"/>
    </source>
</evidence>
<evidence type="ECO:0000259" key="13">
    <source>
        <dbReference type="Pfam" id="PF00763"/>
    </source>
</evidence>
<keyword evidence="7 12" id="KW-0521">NADP</keyword>
<dbReference type="Pfam" id="PF02882">
    <property type="entry name" value="THF_DHG_CYH_C"/>
    <property type="match status" value="1"/>
</dbReference>
<dbReference type="CDD" id="cd01080">
    <property type="entry name" value="NAD_bind_m-THF_DH_Cyclohyd"/>
    <property type="match status" value="1"/>
</dbReference>
<dbReference type="GO" id="GO:0004477">
    <property type="term" value="F:methenyltetrahydrofolate cyclohydrolase activity"/>
    <property type="evidence" value="ECO:0007669"/>
    <property type="project" value="UniProtKB-UniRule"/>
</dbReference>
<evidence type="ECO:0000256" key="8">
    <source>
        <dbReference type="ARBA" id="ARBA00023002"/>
    </source>
</evidence>
<dbReference type="EC" id="3.5.4.9" evidence="12"/>
<comment type="similarity">
    <text evidence="12">Belongs to the tetrahydrofolate dehydrogenase/cyclohydrolase family.</text>
</comment>
<dbReference type="EC" id="1.5.1.5" evidence="12"/>
<dbReference type="AlphaFoldDB" id="A0A2H5EZG5"/>
<dbReference type="Gene3D" id="3.40.50.10860">
    <property type="entry name" value="Leucine Dehydrogenase, chain A, domain 1"/>
    <property type="match status" value="1"/>
</dbReference>
<evidence type="ECO:0000256" key="9">
    <source>
        <dbReference type="ARBA" id="ARBA00023102"/>
    </source>
</evidence>